<dbReference type="EMBL" id="AZBU02000006">
    <property type="protein sequence ID" value="TKR73104.1"/>
    <property type="molecule type" value="Genomic_DNA"/>
</dbReference>
<feature type="region of interest" description="Disordered" evidence="1">
    <location>
        <begin position="31"/>
        <end position="67"/>
    </location>
</feature>
<protein>
    <submittedName>
        <fullName evidence="2">Uncharacterized protein</fullName>
    </submittedName>
</protein>
<reference evidence="2 3" key="2">
    <citation type="journal article" date="2019" name="G3 (Bethesda)">
        <title>Hybrid Assembly of the Genome of the Entomopathogenic Nematode Steinernema carpocapsae Identifies the X-Chromosome.</title>
        <authorList>
            <person name="Serra L."/>
            <person name="Macchietto M."/>
            <person name="Macias-Munoz A."/>
            <person name="McGill C.J."/>
            <person name="Rodriguez I.M."/>
            <person name="Rodriguez B."/>
            <person name="Murad R."/>
            <person name="Mortazavi A."/>
        </authorList>
    </citation>
    <scope>NUCLEOTIDE SEQUENCE [LARGE SCALE GENOMIC DNA]</scope>
    <source>
        <strain evidence="2 3">ALL</strain>
    </source>
</reference>
<name>A0A4U5MTS4_STECR</name>
<evidence type="ECO:0000313" key="2">
    <source>
        <dbReference type="EMBL" id="TKR73104.1"/>
    </source>
</evidence>
<reference evidence="2 3" key="1">
    <citation type="journal article" date="2015" name="Genome Biol.">
        <title>Comparative genomics of Steinernema reveals deeply conserved gene regulatory networks.</title>
        <authorList>
            <person name="Dillman A.R."/>
            <person name="Macchietto M."/>
            <person name="Porter C.F."/>
            <person name="Rogers A."/>
            <person name="Williams B."/>
            <person name="Antoshechkin I."/>
            <person name="Lee M.M."/>
            <person name="Goodwin Z."/>
            <person name="Lu X."/>
            <person name="Lewis E.E."/>
            <person name="Goodrich-Blair H."/>
            <person name="Stock S.P."/>
            <person name="Adams B.J."/>
            <person name="Sternberg P.W."/>
            <person name="Mortazavi A."/>
        </authorList>
    </citation>
    <scope>NUCLEOTIDE SEQUENCE [LARGE SCALE GENOMIC DNA]</scope>
    <source>
        <strain evidence="2 3">ALL</strain>
    </source>
</reference>
<dbReference type="AlphaFoldDB" id="A0A4U5MTS4"/>
<accession>A0A4U5MTS4</accession>
<gene>
    <name evidence="2" type="ORF">L596_020455</name>
</gene>
<dbReference type="Proteomes" id="UP000298663">
    <property type="component" value="Unassembled WGS sequence"/>
</dbReference>
<keyword evidence="3" id="KW-1185">Reference proteome</keyword>
<feature type="compositionally biased region" description="Basic and acidic residues" evidence="1">
    <location>
        <begin position="40"/>
        <end position="54"/>
    </location>
</feature>
<comment type="caution">
    <text evidence="2">The sequence shown here is derived from an EMBL/GenBank/DDBJ whole genome shotgun (WGS) entry which is preliminary data.</text>
</comment>
<evidence type="ECO:0000313" key="3">
    <source>
        <dbReference type="Proteomes" id="UP000298663"/>
    </source>
</evidence>
<evidence type="ECO:0000256" key="1">
    <source>
        <dbReference type="SAM" id="MobiDB-lite"/>
    </source>
</evidence>
<proteinExistence type="predicted"/>
<sequence length="86" mass="9431">MCFGVCGQRKDVDLCAWKSWVSVVCDVWAPASPRSAPSKQTDKTRDEQRTEFKPKGYASQSDPGCGVCNKGTFSTLSRAKNAEKPN</sequence>
<organism evidence="2 3">
    <name type="scientific">Steinernema carpocapsae</name>
    <name type="common">Entomopathogenic nematode</name>
    <dbReference type="NCBI Taxonomy" id="34508"/>
    <lineage>
        <taxon>Eukaryota</taxon>
        <taxon>Metazoa</taxon>
        <taxon>Ecdysozoa</taxon>
        <taxon>Nematoda</taxon>
        <taxon>Chromadorea</taxon>
        <taxon>Rhabditida</taxon>
        <taxon>Tylenchina</taxon>
        <taxon>Panagrolaimomorpha</taxon>
        <taxon>Strongyloidoidea</taxon>
        <taxon>Steinernematidae</taxon>
        <taxon>Steinernema</taxon>
    </lineage>
</organism>